<evidence type="ECO:0000259" key="2">
    <source>
        <dbReference type="Pfam" id="PF23055"/>
    </source>
</evidence>
<sequence length="277" mass="30038">MPGPEEVETTAPAASARAPATLRLPPFSASEPELWPLQVQFAFDAAGISDDLARFRILAANLPMEVARDVKDKLMTNQPSYACLTKALKDRMMETRAERLQKLLQHQHFGDQKPSQLLRRMKAELGSDGADDSILRQLFLNRLSPVTRAAVAILPDDARLEDVATAADRFLQAQRDTEKSPLATLSAASAPAQEAEGTATLASLQTTIAALTASVTRLDASLQARPREGAAAASPPPFRRNRSRSRSRNEVCFYHAKFGAAARKCKPPCSFSGNSQA</sequence>
<feature type="region of interest" description="Disordered" evidence="1">
    <location>
        <begin position="1"/>
        <end position="20"/>
    </location>
</feature>
<evidence type="ECO:0000313" key="3">
    <source>
        <dbReference type="EMBL" id="KAF0309635.1"/>
    </source>
</evidence>
<evidence type="ECO:0000313" key="4">
    <source>
        <dbReference type="Proteomes" id="UP000440578"/>
    </source>
</evidence>
<organism evidence="3 4">
    <name type="scientific">Amphibalanus amphitrite</name>
    <name type="common">Striped barnacle</name>
    <name type="synonym">Balanus amphitrite</name>
    <dbReference type="NCBI Taxonomy" id="1232801"/>
    <lineage>
        <taxon>Eukaryota</taxon>
        <taxon>Metazoa</taxon>
        <taxon>Ecdysozoa</taxon>
        <taxon>Arthropoda</taxon>
        <taxon>Crustacea</taxon>
        <taxon>Multicrustacea</taxon>
        <taxon>Cirripedia</taxon>
        <taxon>Thoracica</taxon>
        <taxon>Thoracicalcarea</taxon>
        <taxon>Balanomorpha</taxon>
        <taxon>Balanoidea</taxon>
        <taxon>Balanidae</taxon>
        <taxon>Amphibalaninae</taxon>
        <taxon>Amphibalanus</taxon>
    </lineage>
</organism>
<dbReference type="Pfam" id="PF23055">
    <property type="entry name" value="DUF7041"/>
    <property type="match status" value="1"/>
</dbReference>
<dbReference type="Proteomes" id="UP000440578">
    <property type="component" value="Unassembled WGS sequence"/>
</dbReference>
<comment type="caution">
    <text evidence="3">The sequence shown here is derived from an EMBL/GenBank/DDBJ whole genome shotgun (WGS) entry which is preliminary data.</text>
</comment>
<dbReference type="AlphaFoldDB" id="A0A6A4WS76"/>
<proteinExistence type="predicted"/>
<dbReference type="InterPro" id="IPR055469">
    <property type="entry name" value="DUF7041"/>
</dbReference>
<evidence type="ECO:0000256" key="1">
    <source>
        <dbReference type="SAM" id="MobiDB-lite"/>
    </source>
</evidence>
<dbReference type="PANTHER" id="PTHR33327:SF3">
    <property type="entry name" value="RNA-DIRECTED DNA POLYMERASE"/>
    <property type="match status" value="1"/>
</dbReference>
<gene>
    <name evidence="3" type="ORF">FJT64_019269</name>
</gene>
<feature type="domain" description="DUF7041" evidence="2">
    <location>
        <begin position="24"/>
        <end position="105"/>
    </location>
</feature>
<reference evidence="3 4" key="1">
    <citation type="submission" date="2019-07" db="EMBL/GenBank/DDBJ databases">
        <title>Draft genome assembly of a fouling barnacle, Amphibalanus amphitrite (Darwin, 1854): The first reference genome for Thecostraca.</title>
        <authorList>
            <person name="Kim W."/>
        </authorList>
    </citation>
    <scope>NUCLEOTIDE SEQUENCE [LARGE SCALE GENOMIC DNA]</scope>
    <source>
        <strain evidence="3">SNU_AA5</strain>
        <tissue evidence="3">Soma without cirri and trophi</tissue>
    </source>
</reference>
<dbReference type="PANTHER" id="PTHR33327">
    <property type="entry name" value="ENDONUCLEASE"/>
    <property type="match status" value="1"/>
</dbReference>
<feature type="region of interest" description="Disordered" evidence="1">
    <location>
        <begin position="224"/>
        <end position="247"/>
    </location>
</feature>
<dbReference type="OrthoDB" id="6377149at2759"/>
<accession>A0A6A4WS76</accession>
<keyword evidence="4" id="KW-1185">Reference proteome</keyword>
<dbReference type="EMBL" id="VIIS01000384">
    <property type="protein sequence ID" value="KAF0309635.1"/>
    <property type="molecule type" value="Genomic_DNA"/>
</dbReference>
<name>A0A6A4WS76_AMPAM</name>
<feature type="compositionally biased region" description="Low complexity" evidence="1">
    <location>
        <begin position="9"/>
        <end position="20"/>
    </location>
</feature>
<protein>
    <recommendedName>
        <fullName evidence="2">DUF7041 domain-containing protein</fullName>
    </recommendedName>
</protein>